<name>A0A3E3DYG4_9FIRM</name>
<accession>A0A3E3DYG4</accession>
<sequence length="69" mass="7770">MRGFAPHPTKNLLVQIFGLKDTAQAAAAYSDWIFNKMLPAFCETVANLPLNKESSFFIKYKTFNERGLG</sequence>
<reference evidence="1 2" key="1">
    <citation type="submission" date="2018-08" db="EMBL/GenBank/DDBJ databases">
        <title>A genome reference for cultivated species of the human gut microbiota.</title>
        <authorList>
            <person name="Zou Y."/>
            <person name="Xue W."/>
            <person name="Luo G."/>
        </authorList>
    </citation>
    <scope>NUCLEOTIDE SEQUENCE [LARGE SCALE GENOMIC DNA]</scope>
    <source>
        <strain evidence="1 2">AM25-6</strain>
    </source>
</reference>
<organism evidence="1 2">
    <name type="scientific">Anaerofustis stercorihominis</name>
    <dbReference type="NCBI Taxonomy" id="214853"/>
    <lineage>
        <taxon>Bacteria</taxon>
        <taxon>Bacillati</taxon>
        <taxon>Bacillota</taxon>
        <taxon>Clostridia</taxon>
        <taxon>Eubacteriales</taxon>
        <taxon>Eubacteriaceae</taxon>
        <taxon>Anaerofustis</taxon>
    </lineage>
</organism>
<evidence type="ECO:0000313" key="1">
    <source>
        <dbReference type="EMBL" id="RGD74273.1"/>
    </source>
</evidence>
<proteinExistence type="predicted"/>
<dbReference type="Proteomes" id="UP000261212">
    <property type="component" value="Unassembled WGS sequence"/>
</dbReference>
<comment type="caution">
    <text evidence="1">The sequence shown here is derived from an EMBL/GenBank/DDBJ whole genome shotgun (WGS) entry which is preliminary data.</text>
</comment>
<dbReference type="EMBL" id="QUSM01000003">
    <property type="protein sequence ID" value="RGD74273.1"/>
    <property type="molecule type" value="Genomic_DNA"/>
</dbReference>
<dbReference type="AlphaFoldDB" id="A0A3E3DYG4"/>
<protein>
    <submittedName>
        <fullName evidence="1">Uncharacterized protein</fullName>
    </submittedName>
</protein>
<gene>
    <name evidence="1" type="ORF">DW687_05765</name>
</gene>
<evidence type="ECO:0000313" key="2">
    <source>
        <dbReference type="Proteomes" id="UP000261212"/>
    </source>
</evidence>